<dbReference type="HOGENOM" id="CLU_012870_2_0_5"/>
<reference evidence="3" key="5">
    <citation type="journal article" date="2011" name="Appl. Environ. Microbiol.">
        <title>Involvement of the azorhizobial chromosome partition gene (parA) in the onset of bacteroid differentiation during Sesbania rostrata stem nodule development.</title>
        <authorList>
            <person name="Liu CT."/>
            <person name="Lee KB."/>
            <person name="Wang YS."/>
            <person name="Peng MH."/>
            <person name="Lee KT."/>
            <person name="Suzuki S."/>
            <person name="Suzuki T."/>
            <person name="Oyaizu H."/>
        </authorList>
    </citation>
    <scope>NUCLEOTIDE SEQUENCE [LARGE SCALE GENOMIC DNA]</scope>
    <source>
        <strain evidence="3">ORS 571</strain>
    </source>
</reference>
<reference evidence="3" key="3">
    <citation type="journal article" date="2009" name="Appl. Environ. Microbiol.">
        <title>Comparative genome-wide transcriptional profiling of Azorhizobium caulinodans ORS571 grown under free-living and symbiotic conditions.</title>
        <authorList>
            <person name="Tsukada S."/>
            <person name="Aono T."/>
            <person name="Akiba N."/>
            <person name="Lee KB."/>
            <person name="Liu CT."/>
            <person name="Toyazaki H."/>
            <person name="Oyaizu H."/>
        </authorList>
    </citation>
    <scope>NUCLEOTIDE SEQUENCE [LARGE SCALE GENOMIC DNA]</scope>
    <source>
        <strain evidence="3">ORS 571</strain>
    </source>
</reference>
<gene>
    <name evidence="3" type="primary">asmA</name>
    <name evidence="3" type="ordered locus">AZC_2242</name>
</gene>
<dbReference type="PANTHER" id="PTHR30441">
    <property type="entry name" value="DUF748 DOMAIN-CONTAINING PROTEIN"/>
    <property type="match status" value="1"/>
</dbReference>
<accession>A8I585</accession>
<evidence type="ECO:0000313" key="4">
    <source>
        <dbReference type="Proteomes" id="UP000000270"/>
    </source>
</evidence>
<evidence type="ECO:0000313" key="3">
    <source>
        <dbReference type="EMBL" id="BAF88240.1"/>
    </source>
</evidence>
<dbReference type="InterPro" id="IPR052894">
    <property type="entry name" value="AsmA-related"/>
</dbReference>
<dbReference type="STRING" id="438753.AZC_2242"/>
<dbReference type="AlphaFoldDB" id="A8I585"/>
<dbReference type="KEGG" id="azc:AZC_2242"/>
<dbReference type="Pfam" id="PF05170">
    <property type="entry name" value="AsmA"/>
    <property type="match status" value="1"/>
</dbReference>
<keyword evidence="1" id="KW-0472">Membrane</keyword>
<keyword evidence="4" id="KW-1185">Reference proteome</keyword>
<reference evidence="3" key="4">
    <citation type="journal article" date="2010" name="Appl. Environ. Microbiol.">
        <title>phrR-like gene praR of Azorhizobium caulinodans ORS571 is essential for symbiosis with Sesbania rostrata and is involved in expression of reb genes.</title>
        <authorList>
            <person name="Akiba N."/>
            <person name="Aono T."/>
            <person name="Toyazaki H."/>
            <person name="Sato S."/>
            <person name="Oyaizu H."/>
        </authorList>
    </citation>
    <scope>NUCLEOTIDE SEQUENCE [LARGE SCALE GENOMIC DNA]</scope>
    <source>
        <strain evidence="3">ORS 571</strain>
    </source>
</reference>
<dbReference type="InterPro" id="IPR007844">
    <property type="entry name" value="AsmA"/>
</dbReference>
<protein>
    <submittedName>
        <fullName evidence="3">Putative assembly of outer membrane protein</fullName>
    </submittedName>
</protein>
<proteinExistence type="predicted"/>
<dbReference type="EMBL" id="AP009384">
    <property type="protein sequence ID" value="BAF88240.1"/>
    <property type="molecule type" value="Genomic_DNA"/>
</dbReference>
<feature type="domain" description="AsmA" evidence="2">
    <location>
        <begin position="439"/>
        <end position="614"/>
    </location>
</feature>
<reference evidence="3" key="2">
    <citation type="journal article" date="2008" name="BMC Genomics">
        <title>The genome of the versatile nitrogen fixer Azorhizobium caulinodans ORS571.</title>
        <authorList>
            <person name="Lee KB."/>
            <person name="Backer P.D."/>
            <person name="Aono T."/>
            <person name="Liu CT."/>
            <person name="Suzuki S."/>
            <person name="Suzuki T."/>
            <person name="Kaneko T."/>
            <person name="Yamada M."/>
            <person name="Tabata S."/>
            <person name="Kupfer D.M."/>
            <person name="Najar F.Z."/>
            <person name="Wiley G.B."/>
            <person name="Roe B."/>
            <person name="Binnewies T.T."/>
            <person name="Ussery D.W."/>
            <person name="D'Haeze W."/>
            <person name="Herder J.D."/>
            <person name="Gevers D."/>
            <person name="Vereecke D."/>
            <person name="Holsters M."/>
            <person name="Oyaizu H."/>
        </authorList>
    </citation>
    <scope>NUCLEOTIDE SEQUENCE [LARGE SCALE GENOMIC DNA]</scope>
    <source>
        <strain evidence="3">ORS 571</strain>
    </source>
</reference>
<evidence type="ECO:0000256" key="1">
    <source>
        <dbReference type="SAM" id="Phobius"/>
    </source>
</evidence>
<name>A8I585_AZOC5</name>
<feature type="transmembrane region" description="Helical" evidence="1">
    <location>
        <begin position="102"/>
        <end position="128"/>
    </location>
</feature>
<keyword evidence="1" id="KW-0812">Transmembrane</keyword>
<dbReference type="Proteomes" id="UP000000270">
    <property type="component" value="Chromosome"/>
</dbReference>
<evidence type="ECO:0000259" key="2">
    <source>
        <dbReference type="Pfam" id="PF05170"/>
    </source>
</evidence>
<reference evidence="3" key="1">
    <citation type="journal article" date="2007" name="Appl. Environ. Microbiol.">
        <title>Rhizobial factors required for stem nodule maturation and maintenance in Sesbania rostrata-Azorhizobium caulinodans ORS571 symbiosis.</title>
        <authorList>
            <person name="Suzuki S."/>
            <person name="Aono T."/>
            <person name="Lee KB."/>
            <person name="Suzuki T."/>
            <person name="Liu CT."/>
            <person name="Miwa H."/>
            <person name="Wakao S."/>
            <person name="Iki T."/>
            <person name="Oyaizu H."/>
        </authorList>
    </citation>
    <scope>NUCLEOTIDE SEQUENCE [LARGE SCALE GENOMIC DNA]</scope>
    <source>
        <strain evidence="3">ORS 571</strain>
    </source>
</reference>
<dbReference type="GO" id="GO:0005886">
    <property type="term" value="C:plasma membrane"/>
    <property type="evidence" value="ECO:0007669"/>
    <property type="project" value="TreeGrafter"/>
</dbReference>
<dbReference type="eggNOG" id="COG2982">
    <property type="taxonomic scope" value="Bacteria"/>
</dbReference>
<sequence>MPWQGFRTKRCRLVRALPLPVPAGPESGAAEATPFLAPVTALPVDRLEPSLERDTEPADCRATGGTGRHAHGVTPWVRGSDLASSWNVRTDVVKIGLKARRLALAAGISAAAGVGVCLLALAIAPALVPQGEVRRAATEALAASSGRDVRIEGESRFSLVPYPRIVLQRVTLAMPGTSALESEQVVARLRLLPLLLGRADVSSVTLRRPILTMSGAVEVPHLSLAPFVRTPTAPSLRIEDGTIAWRDSGGLTQELVSGISARLDHSSGGKGLSASADFTWRDKTTSGRLTVADASAFLDGMDSDTRLDLFSDGATLKFRGVAAAGANPAAEGDIALDSPDLRSVLNWVGTTPPTSGGFGRFSFGARLSAHGREISLTPAYVEMDGNRGEGGLTLKLDGRRPSVEGTFAADAMNITPYGRKSLTGNGGRDWDHGHLDVSLLHKADLDLRLSANSIRADDSLFERVASSVVLRGGRLLASVGEAQAWGGLLRATLSVAPAEAPAHGTAVRVEMDGNGVALEKALGDIADIRRLEGKGDIQASISGQGDSIYAIAQSLGGAVSVKASAGAIVGLDVAQALRHLEQRPLSGGGDVRGGRTSFTTMEAKAQIVDGKATLDTARITGRQVQLQLAGSVSVADRTLDLKGDASLVNGSGEGTKFELPFIVQGTWDNAFVMPDAQSLIRRSGAAQPLLDAVRSRGGDAAVRSVIEQISKPSPLLPTGAKTAN</sequence>
<dbReference type="PANTHER" id="PTHR30441:SF4">
    <property type="entry name" value="PROTEIN ASMA"/>
    <property type="match status" value="1"/>
</dbReference>
<organism evidence="3 4">
    <name type="scientific">Azorhizobium caulinodans (strain ATCC 43989 / DSM 5975 / JCM 20966 / LMG 6465 / NBRC 14845 / NCIMB 13405 / ORS 571)</name>
    <dbReference type="NCBI Taxonomy" id="438753"/>
    <lineage>
        <taxon>Bacteria</taxon>
        <taxon>Pseudomonadati</taxon>
        <taxon>Pseudomonadota</taxon>
        <taxon>Alphaproteobacteria</taxon>
        <taxon>Hyphomicrobiales</taxon>
        <taxon>Xanthobacteraceae</taxon>
        <taxon>Azorhizobium</taxon>
    </lineage>
</organism>
<dbReference type="GO" id="GO:0090313">
    <property type="term" value="P:regulation of protein targeting to membrane"/>
    <property type="evidence" value="ECO:0007669"/>
    <property type="project" value="TreeGrafter"/>
</dbReference>
<keyword evidence="1" id="KW-1133">Transmembrane helix</keyword>